<feature type="compositionally biased region" description="Polar residues" evidence="9">
    <location>
        <begin position="71"/>
        <end position="84"/>
    </location>
</feature>
<comment type="similarity">
    <text evidence="2 8">Belongs to the SCO1/2 family.</text>
</comment>
<dbReference type="SUPFAM" id="SSF52833">
    <property type="entry name" value="Thioredoxin-like"/>
    <property type="match status" value="1"/>
</dbReference>
<dbReference type="Pfam" id="PF02630">
    <property type="entry name" value="SCO1-SenC"/>
    <property type="match status" value="1"/>
</dbReference>
<evidence type="ECO:0000256" key="10">
    <source>
        <dbReference type="SAM" id="Phobius"/>
    </source>
</evidence>
<dbReference type="Proteomes" id="UP001642540">
    <property type="component" value="Unassembled WGS sequence"/>
</dbReference>
<proteinExistence type="inferred from homology"/>
<evidence type="ECO:0000256" key="1">
    <source>
        <dbReference type="ARBA" id="ARBA00004273"/>
    </source>
</evidence>
<evidence type="ECO:0000256" key="8">
    <source>
        <dbReference type="PIRNR" id="PIRNR037736"/>
    </source>
</evidence>
<evidence type="ECO:0000256" key="9">
    <source>
        <dbReference type="SAM" id="MobiDB-lite"/>
    </source>
</evidence>
<dbReference type="CDD" id="cd02968">
    <property type="entry name" value="SCO"/>
    <property type="match status" value="1"/>
</dbReference>
<feature type="transmembrane region" description="Helical" evidence="10">
    <location>
        <begin position="102"/>
        <end position="124"/>
    </location>
</feature>
<keyword evidence="10" id="KW-0812">Transmembrane</keyword>
<evidence type="ECO:0000256" key="6">
    <source>
        <dbReference type="ARBA" id="ARBA00023128"/>
    </source>
</evidence>
<evidence type="ECO:0000256" key="2">
    <source>
        <dbReference type="ARBA" id="ARBA00010996"/>
    </source>
</evidence>
<dbReference type="InterPro" id="IPR017276">
    <property type="entry name" value="Synth_of_cyt-c-oxidase_Sco1/2"/>
</dbReference>
<dbReference type="InterPro" id="IPR003782">
    <property type="entry name" value="SCO1/SenC"/>
</dbReference>
<comment type="subcellular location">
    <subcellularLocation>
        <location evidence="1 8">Mitochondrion inner membrane</location>
    </subcellularLocation>
</comment>
<accession>A0ABP1QRC7</accession>
<evidence type="ECO:0000256" key="7">
    <source>
        <dbReference type="ARBA" id="ARBA00023136"/>
    </source>
</evidence>
<gene>
    <name evidence="11" type="ORF">ODALV1_LOCUS14297</name>
</gene>
<reference evidence="11 12" key="1">
    <citation type="submission" date="2024-08" db="EMBL/GenBank/DDBJ databases">
        <authorList>
            <person name="Cucini C."/>
            <person name="Frati F."/>
        </authorList>
    </citation>
    <scope>NUCLEOTIDE SEQUENCE [LARGE SCALE GENOMIC DNA]</scope>
</reference>
<comment type="function">
    <text evidence="8">Copper metallochaperone essential for the synthesis and maturation of cytochrome c oxidase subunit II (MT-CO2/COX2) by facilitating the incorporation of copper into the Cu(A) site of MT-CO2/COX2.</text>
</comment>
<dbReference type="PANTHER" id="PTHR12151:SF5">
    <property type="entry name" value="AT19154P"/>
    <property type="match status" value="1"/>
</dbReference>
<keyword evidence="6 8" id="KW-0496">Mitochondrion</keyword>
<evidence type="ECO:0008006" key="13">
    <source>
        <dbReference type="Google" id="ProtNLM"/>
    </source>
</evidence>
<dbReference type="InterPro" id="IPR036249">
    <property type="entry name" value="Thioredoxin-like_sf"/>
</dbReference>
<keyword evidence="5 8" id="KW-0186">Copper</keyword>
<evidence type="ECO:0000256" key="3">
    <source>
        <dbReference type="ARBA" id="ARBA00022723"/>
    </source>
</evidence>
<comment type="subunit">
    <text evidence="8">Homodimer.</text>
</comment>
<evidence type="ECO:0000256" key="4">
    <source>
        <dbReference type="ARBA" id="ARBA00022792"/>
    </source>
</evidence>
<name>A0ABP1QRC7_9HEXA</name>
<keyword evidence="7 10" id="KW-0472">Membrane</keyword>
<evidence type="ECO:0000256" key="5">
    <source>
        <dbReference type="ARBA" id="ARBA00023008"/>
    </source>
</evidence>
<feature type="region of interest" description="Disordered" evidence="9">
    <location>
        <begin position="71"/>
        <end position="97"/>
    </location>
</feature>
<sequence>MMSCFTSAVGLSASRAFLCRPIGYQRLIQYQKVSFFSSLVINSQPCSCSFLTRQIPSQYTQLLSKVNRGSRFSTAAPSPENKSPLQPPTKKRSKGNEKFSPISWRSVALAGAVGGLMLGFMVYLKHEKELAIAKERKKALGKAAIGGRFDLIDHNGKPCKSEDFLGQWVLIYFGFTHCPDICPEEMEKMAKATDIIEKTTSLKISPLFITVDPERDSVQAVAKYIKEFSPKIIGLTGSKDQIAQACKAYRVYFSAGPRDQEDDYIVDHTIIIYVVNPDGEFVDYFGQTKTANDISDSVLISSEKYKAMKSKWF</sequence>
<protein>
    <recommendedName>
        <fullName evidence="13">Protein SCO1, mitochondrial</fullName>
    </recommendedName>
</protein>
<dbReference type="PIRSF" id="PIRSF037736">
    <property type="entry name" value="SCO1"/>
    <property type="match status" value="1"/>
</dbReference>
<evidence type="ECO:0000313" key="12">
    <source>
        <dbReference type="Proteomes" id="UP001642540"/>
    </source>
</evidence>
<keyword evidence="12" id="KW-1185">Reference proteome</keyword>
<organism evidence="11 12">
    <name type="scientific">Orchesella dallaii</name>
    <dbReference type="NCBI Taxonomy" id="48710"/>
    <lineage>
        <taxon>Eukaryota</taxon>
        <taxon>Metazoa</taxon>
        <taxon>Ecdysozoa</taxon>
        <taxon>Arthropoda</taxon>
        <taxon>Hexapoda</taxon>
        <taxon>Collembola</taxon>
        <taxon>Entomobryomorpha</taxon>
        <taxon>Entomobryoidea</taxon>
        <taxon>Orchesellidae</taxon>
        <taxon>Orchesellinae</taxon>
        <taxon>Orchesella</taxon>
    </lineage>
</organism>
<keyword evidence="10" id="KW-1133">Transmembrane helix</keyword>
<dbReference type="Gene3D" id="3.40.30.10">
    <property type="entry name" value="Glutaredoxin"/>
    <property type="match status" value="1"/>
</dbReference>
<comment type="caution">
    <text evidence="11">The sequence shown here is derived from an EMBL/GenBank/DDBJ whole genome shotgun (WGS) entry which is preliminary data.</text>
</comment>
<dbReference type="PANTHER" id="PTHR12151">
    <property type="entry name" value="ELECTRON TRANSPORT PROTIN SCO1/SENC FAMILY MEMBER"/>
    <property type="match status" value="1"/>
</dbReference>
<keyword evidence="8" id="KW-0143">Chaperone</keyword>
<dbReference type="EMBL" id="CAXLJM020000045">
    <property type="protein sequence ID" value="CAL8110492.1"/>
    <property type="molecule type" value="Genomic_DNA"/>
</dbReference>
<evidence type="ECO:0000313" key="11">
    <source>
        <dbReference type="EMBL" id="CAL8110492.1"/>
    </source>
</evidence>
<keyword evidence="4 8" id="KW-0999">Mitochondrion inner membrane</keyword>
<keyword evidence="3 8" id="KW-0479">Metal-binding</keyword>